<evidence type="ECO:0000259" key="2">
    <source>
        <dbReference type="Pfam" id="PF03958"/>
    </source>
</evidence>
<reference evidence="3 4" key="1">
    <citation type="submission" date="2020-08" db="EMBL/GenBank/DDBJ databases">
        <title>Genomic Encyclopedia of Type Strains, Phase IV (KMG-IV): sequencing the most valuable type-strain genomes for metagenomic binning, comparative biology and taxonomic classification.</title>
        <authorList>
            <person name="Goeker M."/>
        </authorList>
    </citation>
    <scope>NUCLEOTIDE SEQUENCE [LARGE SCALE GENOMIC DNA]</scope>
    <source>
        <strain evidence="3 4">DSM 29007</strain>
    </source>
</reference>
<dbReference type="InterPro" id="IPR051808">
    <property type="entry name" value="Type_IV_pilus_biogenesis"/>
</dbReference>
<proteinExistence type="predicted"/>
<protein>
    <submittedName>
        <fullName evidence="3">Type II secretory pathway component GspD/PulD (Secretin)</fullName>
    </submittedName>
</protein>
<dbReference type="RefSeq" id="WP_170037063.1">
    <property type="nucleotide sequence ID" value="NZ_JABDTL010000002.1"/>
</dbReference>
<dbReference type="PANTHER" id="PTHR30604">
    <property type="entry name" value="PROTEIN TRANSPORT PROTEIN HOFQ"/>
    <property type="match status" value="1"/>
</dbReference>
<keyword evidence="4" id="KW-1185">Reference proteome</keyword>
<feature type="signal peptide" evidence="1">
    <location>
        <begin position="1"/>
        <end position="21"/>
    </location>
</feature>
<dbReference type="EMBL" id="JACHIA010000019">
    <property type="protein sequence ID" value="MBB6072911.1"/>
    <property type="molecule type" value="Genomic_DNA"/>
</dbReference>
<dbReference type="PANTHER" id="PTHR30604:SF1">
    <property type="entry name" value="DNA UTILIZATION PROTEIN HOFQ"/>
    <property type="match status" value="1"/>
</dbReference>
<feature type="domain" description="NolW-like" evidence="2">
    <location>
        <begin position="113"/>
        <end position="165"/>
    </location>
</feature>
<dbReference type="Gene3D" id="3.30.1370.130">
    <property type="match status" value="1"/>
</dbReference>
<organism evidence="3 4">
    <name type="scientific">Longimicrobium terrae</name>
    <dbReference type="NCBI Taxonomy" id="1639882"/>
    <lineage>
        <taxon>Bacteria</taxon>
        <taxon>Pseudomonadati</taxon>
        <taxon>Gemmatimonadota</taxon>
        <taxon>Longimicrobiia</taxon>
        <taxon>Longimicrobiales</taxon>
        <taxon>Longimicrobiaceae</taxon>
        <taxon>Longimicrobium</taxon>
    </lineage>
</organism>
<evidence type="ECO:0000256" key="1">
    <source>
        <dbReference type="SAM" id="SignalP"/>
    </source>
</evidence>
<sequence length="168" mass="17846">MRRLLLAITLAVPLLASPAASQSAARRISVSFREAEAHDVVRAFAEFSGNSVIVGSGVTGRITAEVRNQPWDTAMRTLLRAYGYDVREIAPGMLRVDPAAQIAASEAVAPLVSRAIRIRYIPAADVARVVTPMLSDRGAVMASEAANAVVITDTEDVIARVIELIGHG</sequence>
<dbReference type="AlphaFoldDB" id="A0A841H461"/>
<evidence type="ECO:0000313" key="4">
    <source>
        <dbReference type="Proteomes" id="UP000582837"/>
    </source>
</evidence>
<accession>A0A841H461</accession>
<evidence type="ECO:0000313" key="3">
    <source>
        <dbReference type="EMBL" id="MBB6072911.1"/>
    </source>
</evidence>
<comment type="caution">
    <text evidence="3">The sequence shown here is derived from an EMBL/GenBank/DDBJ whole genome shotgun (WGS) entry which is preliminary data.</text>
</comment>
<dbReference type="Pfam" id="PF03958">
    <property type="entry name" value="Secretin_N"/>
    <property type="match status" value="1"/>
</dbReference>
<dbReference type="Proteomes" id="UP000582837">
    <property type="component" value="Unassembled WGS sequence"/>
</dbReference>
<keyword evidence="1" id="KW-0732">Signal</keyword>
<dbReference type="Gene3D" id="3.30.1370.120">
    <property type="match status" value="1"/>
</dbReference>
<feature type="chain" id="PRO_5032985720" evidence="1">
    <location>
        <begin position="22"/>
        <end position="168"/>
    </location>
</feature>
<dbReference type="InterPro" id="IPR038591">
    <property type="entry name" value="NolW-like_sf"/>
</dbReference>
<dbReference type="InterPro" id="IPR005644">
    <property type="entry name" value="NolW-like"/>
</dbReference>
<gene>
    <name evidence="3" type="ORF">HNQ61_004577</name>
</gene>
<name>A0A841H461_9BACT</name>